<keyword evidence="3" id="KW-1185">Reference proteome</keyword>
<evidence type="ECO:0000313" key="2">
    <source>
        <dbReference type="EMBL" id="KAG0318217.1"/>
    </source>
</evidence>
<dbReference type="AlphaFoldDB" id="A0A9P6RI25"/>
<feature type="compositionally biased region" description="Low complexity" evidence="1">
    <location>
        <begin position="94"/>
        <end position="108"/>
    </location>
</feature>
<dbReference type="EMBL" id="JAAAIN010000203">
    <property type="protein sequence ID" value="KAG0318217.1"/>
    <property type="molecule type" value="Genomic_DNA"/>
</dbReference>
<feature type="compositionally biased region" description="Low complexity" evidence="1">
    <location>
        <begin position="484"/>
        <end position="518"/>
    </location>
</feature>
<evidence type="ECO:0000313" key="3">
    <source>
        <dbReference type="Proteomes" id="UP000823405"/>
    </source>
</evidence>
<dbReference type="Proteomes" id="UP000823405">
    <property type="component" value="Unassembled WGS sequence"/>
</dbReference>
<feature type="compositionally biased region" description="Polar residues" evidence="1">
    <location>
        <begin position="114"/>
        <end position="128"/>
    </location>
</feature>
<name>A0A9P6RI25_9FUNG</name>
<feature type="region of interest" description="Disordered" evidence="1">
    <location>
        <begin position="224"/>
        <end position="299"/>
    </location>
</feature>
<feature type="region of interest" description="Disordered" evidence="1">
    <location>
        <begin position="456"/>
        <end position="518"/>
    </location>
</feature>
<feature type="compositionally biased region" description="Low complexity" evidence="1">
    <location>
        <begin position="59"/>
        <end position="76"/>
    </location>
</feature>
<reference evidence="2" key="1">
    <citation type="journal article" date="2020" name="Fungal Divers.">
        <title>Resolving the Mortierellaceae phylogeny through synthesis of multi-gene phylogenetics and phylogenomics.</title>
        <authorList>
            <person name="Vandepol N."/>
            <person name="Liber J."/>
            <person name="Desiro A."/>
            <person name="Na H."/>
            <person name="Kennedy M."/>
            <person name="Barry K."/>
            <person name="Grigoriev I.V."/>
            <person name="Miller A.N."/>
            <person name="O'Donnell K."/>
            <person name="Stajich J.E."/>
            <person name="Bonito G."/>
        </authorList>
    </citation>
    <scope>NUCLEOTIDE SEQUENCE</scope>
    <source>
        <strain evidence="2">NVP60</strain>
    </source>
</reference>
<proteinExistence type="predicted"/>
<accession>A0A9P6RI25</accession>
<feature type="compositionally biased region" description="Polar residues" evidence="1">
    <location>
        <begin position="1"/>
        <end position="10"/>
    </location>
</feature>
<feature type="compositionally biased region" description="Polar residues" evidence="1">
    <location>
        <begin position="459"/>
        <end position="468"/>
    </location>
</feature>
<feature type="compositionally biased region" description="Polar residues" evidence="1">
    <location>
        <begin position="224"/>
        <end position="241"/>
    </location>
</feature>
<feature type="compositionally biased region" description="Basic and acidic residues" evidence="1">
    <location>
        <begin position="130"/>
        <end position="140"/>
    </location>
</feature>
<comment type="caution">
    <text evidence="2">The sequence shown here is derived from an EMBL/GenBank/DDBJ whole genome shotgun (WGS) entry which is preliminary data.</text>
</comment>
<sequence>MASKSDSVLSPSLKHVPDTTTVGEPSSPEAISPPGFPGRGADGDSAPSADETREIEPSTTTTIVTPDHTVALSSDYSSEEEEDASAQEEKEIIALSASEPLSSSLTAAEPLEPTKTNNFSLQSQSTGSMLEREPSRKEGKGAFLLHRIGVRKNSFNESAPPSTILASVALSPMESSGSSDTSSIRSQSTQRSTGSGLGQPHHKLTKRSTKLLGKFVPKFLHTSFSPSLSTPGGGDNTSPRLQSVGLSPLSTRSSRSGSIGGQSGQSHDSPTNKTGGMFSADAISSGGSSGSPSNKSSRESLVLDTTYDMDSLSPGYTHMDATSPQYLEFLRSDTHISPSFMARRSSCSSATSKLSGSSFGSRPSASSISSFDPSERNDFRRHSGGAKGGDNMCAFEVEYDGEDVEEDREVEEITAAAATKIAEAANDDDDDPPLSPYIIDEECDDDFFLNSVLRKKSNPPKTTEYNNHQQHRGHTPVMMSSYPSGTTISSIHSSATTPSLSGWSSTSSQASTPSPTSPLLLNGQVYPFPVTAPSPSATGMKSSSNTTMDLHYRSNPLPPPIKLGLDEKRSRLRDAVGEWRRSANISN</sequence>
<feature type="compositionally biased region" description="Low complexity" evidence="1">
    <location>
        <begin position="284"/>
        <end position="295"/>
    </location>
</feature>
<feature type="compositionally biased region" description="Low complexity" evidence="1">
    <location>
        <begin position="245"/>
        <end position="257"/>
    </location>
</feature>
<evidence type="ECO:0000256" key="1">
    <source>
        <dbReference type="SAM" id="MobiDB-lite"/>
    </source>
</evidence>
<dbReference type="OrthoDB" id="2449632at2759"/>
<feature type="region of interest" description="Disordered" evidence="1">
    <location>
        <begin position="351"/>
        <end position="387"/>
    </location>
</feature>
<feature type="compositionally biased region" description="Low complexity" evidence="1">
    <location>
        <begin position="175"/>
        <end position="194"/>
    </location>
</feature>
<feature type="compositionally biased region" description="Low complexity" evidence="1">
    <location>
        <begin position="351"/>
        <end position="372"/>
    </location>
</feature>
<gene>
    <name evidence="2" type="ORF">BGZ97_004193</name>
</gene>
<feature type="region of interest" description="Disordered" evidence="1">
    <location>
        <begin position="1"/>
        <end position="140"/>
    </location>
</feature>
<feature type="region of interest" description="Disordered" evidence="1">
    <location>
        <begin position="170"/>
        <end position="207"/>
    </location>
</feature>
<protein>
    <submittedName>
        <fullName evidence="2">Uncharacterized protein</fullName>
    </submittedName>
</protein>
<organism evidence="2 3">
    <name type="scientific">Linnemannia gamsii</name>
    <dbReference type="NCBI Taxonomy" id="64522"/>
    <lineage>
        <taxon>Eukaryota</taxon>
        <taxon>Fungi</taxon>
        <taxon>Fungi incertae sedis</taxon>
        <taxon>Mucoromycota</taxon>
        <taxon>Mortierellomycotina</taxon>
        <taxon>Mortierellomycetes</taxon>
        <taxon>Mortierellales</taxon>
        <taxon>Mortierellaceae</taxon>
        <taxon>Linnemannia</taxon>
    </lineage>
</organism>
<feature type="compositionally biased region" description="Acidic residues" evidence="1">
    <location>
        <begin position="77"/>
        <end position="86"/>
    </location>
</feature>